<dbReference type="GO" id="GO:0007018">
    <property type="term" value="P:microtubule-based movement"/>
    <property type="evidence" value="ECO:0007669"/>
    <property type="project" value="InterPro"/>
</dbReference>
<dbReference type="EMBL" id="KL596626">
    <property type="protein sequence ID" value="KER33270.1"/>
    <property type="molecule type" value="Genomic_DNA"/>
</dbReference>
<dbReference type="InterPro" id="IPR027417">
    <property type="entry name" value="P-loop_NTPase"/>
</dbReference>
<evidence type="ECO:0000256" key="3">
    <source>
        <dbReference type="ARBA" id="ARBA00022701"/>
    </source>
</evidence>
<dbReference type="PRINTS" id="PR00380">
    <property type="entry name" value="KINESINHEAVY"/>
</dbReference>
<gene>
    <name evidence="14" type="ORF">T265_12632</name>
</gene>
<dbReference type="SMART" id="SM00129">
    <property type="entry name" value="KISc"/>
    <property type="match status" value="1"/>
</dbReference>
<sequence length="922" mass="103253">EQVYAAVRILQSVVCHITGLCVYGPFSGDVQPAGRNIRTMAAESVRVIVRCRPLNTRELELECKNIIDIVAETGQCSIKHPSDKKFPPKNFFFDGAFDISSTTEQIYSDICYPLVEGVTEGYNGTIFAYGQTGCGKSFTMQGISEDASQRGIIPRAFDHVFETISVSQNTKFLVYASFLEIYNEEIRDLLARDVKTKLDLKEHPEKGVYVAGLSVHKVSSVDECQVIMGTGWKNRSTGATLMNAESSRSHSIFTIHLEMIDRDPQLTSEKIKAGKLNLVDLAGSERQAKTGAAGDRLREATKINLSLSALGNVISALVDAKVKHIPYRDSKLTRLLQDSLGGNTKTLMIACLSPADNNYDETLSTLRYANRAKNIQNKPKINEDPKDALLRQYQDEIARLRQLLEERPSTVQTSDLISSDNSSDIFANAEERERLRQEYEAKLREKEAQFNAEAADKAKLLEEIQRLRAFHDSKFGHPGEHENDLLLEESRILRHHTRKTESVGVSTTGTASAVANEQYAFVSTSDSLACSSVLVIDQEGTLQSQDVDDKFTTKHKGLLISAPKSTTSRNAVIRSMDGKLTNRTLTQSTTKLALESLTRDELLERLSILEAGMVGGEEASNPEIRARHSRRQKYAEERRRRLEQANAALEDEGIMVGIYETIQEELCHKNKLLQREKQKNMSLRMELSDIQSEFEQDRSDYLDTIRRQQRQMDLLQAIIDRIQPCIRRDSNYYNVDKIKRIAKFDEEKNEWVLPQMTVERTHFPLAVTDPIRATTDLPEGLGPLNSLRVAGVVRDMEKENEEEARYYAKLASRTQSQPNYFANRRANQLLIDAAALSSGANRACSVSTTLGPNIHSTCFGLGTAPSDTNTPPQNSTGALPGALDDVFHSPSKRHSKFESRLKNSQSPTAYGKQNSPSYRKPK</sequence>
<protein>
    <recommendedName>
        <fullName evidence="10">Kinesin-like protein</fullName>
    </recommendedName>
</protein>
<evidence type="ECO:0000256" key="10">
    <source>
        <dbReference type="RuleBase" id="RU000394"/>
    </source>
</evidence>
<evidence type="ECO:0000256" key="4">
    <source>
        <dbReference type="ARBA" id="ARBA00022741"/>
    </source>
</evidence>
<evidence type="ECO:0000256" key="1">
    <source>
        <dbReference type="ARBA" id="ARBA00004245"/>
    </source>
</evidence>
<feature type="coiled-coil region" evidence="11">
    <location>
        <begin position="632"/>
        <end position="693"/>
    </location>
</feature>
<keyword evidence="15" id="KW-1185">Reference proteome</keyword>
<dbReference type="PANTHER" id="PTHR47969:SF21">
    <property type="entry name" value="KINESIN-LIKE PROTEIN"/>
    <property type="match status" value="1"/>
</dbReference>
<dbReference type="PANTHER" id="PTHR47969">
    <property type="entry name" value="CHROMOSOME-ASSOCIATED KINESIN KIF4A-RELATED"/>
    <property type="match status" value="1"/>
</dbReference>
<feature type="binding site" evidence="9">
    <location>
        <begin position="130"/>
        <end position="137"/>
    </location>
    <ligand>
        <name>ATP</name>
        <dbReference type="ChEBI" id="CHEBI:30616"/>
    </ligand>
</feature>
<feature type="region of interest" description="Disordered" evidence="12">
    <location>
        <begin position="864"/>
        <end position="922"/>
    </location>
</feature>
<keyword evidence="4 9" id="KW-0547">Nucleotide-binding</keyword>
<evidence type="ECO:0000256" key="6">
    <source>
        <dbReference type="ARBA" id="ARBA00023054"/>
    </source>
</evidence>
<dbReference type="KEGG" id="ovi:T265_12632"/>
<evidence type="ECO:0000256" key="5">
    <source>
        <dbReference type="ARBA" id="ARBA00022840"/>
    </source>
</evidence>
<dbReference type="InterPro" id="IPR036961">
    <property type="entry name" value="Kinesin_motor_dom_sf"/>
</dbReference>
<feature type="coiled-coil region" evidence="11">
    <location>
        <begin position="386"/>
        <end position="463"/>
    </location>
</feature>
<dbReference type="CTD" id="20326800"/>
<dbReference type="OrthoDB" id="3176171at2759"/>
<comment type="subcellular location">
    <subcellularLocation>
        <location evidence="1">Cytoplasm</location>
        <location evidence="1">Cytoskeleton</location>
    </subcellularLocation>
</comment>
<evidence type="ECO:0000256" key="2">
    <source>
        <dbReference type="ARBA" id="ARBA00022490"/>
    </source>
</evidence>
<accession>A0A075ABQ9</accession>
<evidence type="ECO:0000256" key="8">
    <source>
        <dbReference type="ARBA" id="ARBA00023212"/>
    </source>
</evidence>
<keyword evidence="2" id="KW-0963">Cytoplasm</keyword>
<dbReference type="RefSeq" id="XP_009162978.1">
    <property type="nucleotide sequence ID" value="XM_009164714.1"/>
</dbReference>
<evidence type="ECO:0000256" key="7">
    <source>
        <dbReference type="ARBA" id="ARBA00023175"/>
    </source>
</evidence>
<dbReference type="SUPFAM" id="SSF52540">
    <property type="entry name" value="P-loop containing nucleoside triphosphate hydrolases"/>
    <property type="match status" value="1"/>
</dbReference>
<evidence type="ECO:0000313" key="15">
    <source>
        <dbReference type="Proteomes" id="UP000054324"/>
    </source>
</evidence>
<dbReference type="GO" id="GO:0008017">
    <property type="term" value="F:microtubule binding"/>
    <property type="evidence" value="ECO:0007669"/>
    <property type="project" value="InterPro"/>
</dbReference>
<evidence type="ECO:0000259" key="13">
    <source>
        <dbReference type="PROSITE" id="PS50067"/>
    </source>
</evidence>
<dbReference type="FunFam" id="3.40.850.10:FF:000029">
    <property type="entry name" value="Kinesin-like protein KIF17"/>
    <property type="match status" value="1"/>
</dbReference>
<evidence type="ECO:0000313" key="14">
    <source>
        <dbReference type="EMBL" id="KER33270.1"/>
    </source>
</evidence>
<dbReference type="Pfam" id="PF00225">
    <property type="entry name" value="Kinesin"/>
    <property type="match status" value="1"/>
</dbReference>
<keyword evidence="8" id="KW-0206">Cytoskeleton</keyword>
<feature type="domain" description="Kinesin motor" evidence="13">
    <location>
        <begin position="44"/>
        <end position="375"/>
    </location>
</feature>
<reference evidence="14 15" key="1">
    <citation type="submission" date="2013-11" db="EMBL/GenBank/DDBJ databases">
        <title>Opisthorchis viverrini - life in the bile duct.</title>
        <authorList>
            <person name="Young N.D."/>
            <person name="Nagarajan N."/>
            <person name="Lin S.J."/>
            <person name="Korhonen P.K."/>
            <person name="Jex A.R."/>
            <person name="Hall R.S."/>
            <person name="Safavi-Hemami H."/>
            <person name="Kaewkong W."/>
            <person name="Bertrand D."/>
            <person name="Gao S."/>
            <person name="Seet Q."/>
            <person name="Wongkham S."/>
            <person name="Teh B.T."/>
            <person name="Wongkham C."/>
            <person name="Intapan P.M."/>
            <person name="Maleewong W."/>
            <person name="Yang X."/>
            <person name="Hu M."/>
            <person name="Wang Z."/>
            <person name="Hofmann A."/>
            <person name="Sternberg P.W."/>
            <person name="Tan P."/>
            <person name="Wang J."/>
            <person name="Gasser R.B."/>
        </authorList>
    </citation>
    <scope>NUCLEOTIDE SEQUENCE [LARGE SCALE GENOMIC DNA]</scope>
</reference>
<evidence type="ECO:0000256" key="11">
    <source>
        <dbReference type="SAM" id="Coils"/>
    </source>
</evidence>
<dbReference type="InterPro" id="IPR019821">
    <property type="entry name" value="Kinesin_motor_CS"/>
</dbReference>
<feature type="non-terminal residue" evidence="14">
    <location>
        <position position="1"/>
    </location>
</feature>
<evidence type="ECO:0000256" key="12">
    <source>
        <dbReference type="SAM" id="MobiDB-lite"/>
    </source>
</evidence>
<proteinExistence type="inferred from homology"/>
<evidence type="ECO:0000256" key="9">
    <source>
        <dbReference type="PROSITE-ProRule" id="PRU00283"/>
    </source>
</evidence>
<keyword evidence="3 10" id="KW-0493">Microtubule</keyword>
<feature type="compositionally biased region" description="Polar residues" evidence="12">
    <location>
        <begin position="902"/>
        <end position="922"/>
    </location>
</feature>
<dbReference type="GO" id="GO:0005524">
    <property type="term" value="F:ATP binding"/>
    <property type="evidence" value="ECO:0007669"/>
    <property type="project" value="UniProtKB-UniRule"/>
</dbReference>
<dbReference type="GO" id="GO:0003777">
    <property type="term" value="F:microtubule motor activity"/>
    <property type="evidence" value="ECO:0007669"/>
    <property type="project" value="InterPro"/>
</dbReference>
<name>A0A075ABQ9_OPIVI</name>
<keyword evidence="5 9" id="KW-0067">ATP-binding</keyword>
<dbReference type="AlphaFoldDB" id="A0A075ABQ9"/>
<dbReference type="InterPro" id="IPR001752">
    <property type="entry name" value="Kinesin_motor_dom"/>
</dbReference>
<comment type="similarity">
    <text evidence="9 10">Belongs to the TRAFAC class myosin-kinesin ATPase superfamily. Kinesin family.</text>
</comment>
<feature type="compositionally biased region" description="Polar residues" evidence="12">
    <location>
        <begin position="865"/>
        <end position="877"/>
    </location>
</feature>
<keyword evidence="6 11" id="KW-0175">Coiled coil</keyword>
<dbReference type="InterPro" id="IPR027640">
    <property type="entry name" value="Kinesin-like_fam"/>
</dbReference>
<dbReference type="STRING" id="6198.A0A075ABQ9"/>
<dbReference type="Gene3D" id="3.40.850.10">
    <property type="entry name" value="Kinesin motor domain"/>
    <property type="match status" value="1"/>
</dbReference>
<dbReference type="PROSITE" id="PS00411">
    <property type="entry name" value="KINESIN_MOTOR_1"/>
    <property type="match status" value="1"/>
</dbReference>
<organism evidence="14 15">
    <name type="scientific">Opisthorchis viverrini</name>
    <name type="common">Southeast Asian liver fluke</name>
    <dbReference type="NCBI Taxonomy" id="6198"/>
    <lineage>
        <taxon>Eukaryota</taxon>
        <taxon>Metazoa</taxon>
        <taxon>Spiralia</taxon>
        <taxon>Lophotrochozoa</taxon>
        <taxon>Platyhelminthes</taxon>
        <taxon>Trematoda</taxon>
        <taxon>Digenea</taxon>
        <taxon>Opisthorchiida</taxon>
        <taxon>Opisthorchiata</taxon>
        <taxon>Opisthorchiidae</taxon>
        <taxon>Opisthorchis</taxon>
    </lineage>
</organism>
<keyword evidence="7 9" id="KW-0505">Motor protein</keyword>
<dbReference type="Proteomes" id="UP000054324">
    <property type="component" value="Unassembled WGS sequence"/>
</dbReference>
<dbReference type="GeneID" id="20326800"/>
<dbReference type="GO" id="GO:0005874">
    <property type="term" value="C:microtubule"/>
    <property type="evidence" value="ECO:0007669"/>
    <property type="project" value="UniProtKB-KW"/>
</dbReference>
<dbReference type="PROSITE" id="PS50067">
    <property type="entry name" value="KINESIN_MOTOR_2"/>
    <property type="match status" value="1"/>
</dbReference>